<evidence type="ECO:0000313" key="2">
    <source>
        <dbReference type="Proteomes" id="UP000000305"/>
    </source>
</evidence>
<sequence>MKHISSLILMYNQNRIGATERLENSKVRQMSNERSGPVRRSKLGFWMDLSVDV</sequence>
<name>E9GQM9_DAPPU</name>
<accession>E9GQM9</accession>
<dbReference type="Proteomes" id="UP000000305">
    <property type="component" value="Unassembled WGS sequence"/>
</dbReference>
<organism evidence="1 2">
    <name type="scientific">Daphnia pulex</name>
    <name type="common">Water flea</name>
    <dbReference type="NCBI Taxonomy" id="6669"/>
    <lineage>
        <taxon>Eukaryota</taxon>
        <taxon>Metazoa</taxon>
        <taxon>Ecdysozoa</taxon>
        <taxon>Arthropoda</taxon>
        <taxon>Crustacea</taxon>
        <taxon>Branchiopoda</taxon>
        <taxon>Diplostraca</taxon>
        <taxon>Cladocera</taxon>
        <taxon>Anomopoda</taxon>
        <taxon>Daphniidae</taxon>
        <taxon>Daphnia</taxon>
    </lineage>
</organism>
<proteinExistence type="predicted"/>
<protein>
    <submittedName>
        <fullName evidence="1">Uncharacterized protein</fullName>
    </submittedName>
</protein>
<keyword evidence="2" id="KW-1185">Reference proteome</keyword>
<dbReference type="HOGENOM" id="CLU_3070800_0_0_1"/>
<gene>
    <name evidence="1" type="ORF">DAPPUDRAFT_246490</name>
</gene>
<dbReference type="EMBL" id="GL732558">
    <property type="protein sequence ID" value="EFX78300.1"/>
    <property type="molecule type" value="Genomic_DNA"/>
</dbReference>
<reference evidence="1 2" key="1">
    <citation type="journal article" date="2011" name="Science">
        <title>The ecoresponsive genome of Daphnia pulex.</title>
        <authorList>
            <person name="Colbourne J.K."/>
            <person name="Pfrender M.E."/>
            <person name="Gilbert D."/>
            <person name="Thomas W.K."/>
            <person name="Tucker A."/>
            <person name="Oakley T.H."/>
            <person name="Tokishita S."/>
            <person name="Aerts A."/>
            <person name="Arnold G.J."/>
            <person name="Basu M.K."/>
            <person name="Bauer D.J."/>
            <person name="Caceres C.E."/>
            <person name="Carmel L."/>
            <person name="Casola C."/>
            <person name="Choi J.H."/>
            <person name="Detter J.C."/>
            <person name="Dong Q."/>
            <person name="Dusheyko S."/>
            <person name="Eads B.D."/>
            <person name="Frohlich T."/>
            <person name="Geiler-Samerotte K.A."/>
            <person name="Gerlach D."/>
            <person name="Hatcher P."/>
            <person name="Jogdeo S."/>
            <person name="Krijgsveld J."/>
            <person name="Kriventseva E.V."/>
            <person name="Kultz D."/>
            <person name="Laforsch C."/>
            <person name="Lindquist E."/>
            <person name="Lopez J."/>
            <person name="Manak J.R."/>
            <person name="Muller J."/>
            <person name="Pangilinan J."/>
            <person name="Patwardhan R.P."/>
            <person name="Pitluck S."/>
            <person name="Pritham E.J."/>
            <person name="Rechtsteiner A."/>
            <person name="Rho M."/>
            <person name="Rogozin I.B."/>
            <person name="Sakarya O."/>
            <person name="Salamov A."/>
            <person name="Schaack S."/>
            <person name="Shapiro H."/>
            <person name="Shiga Y."/>
            <person name="Skalitzky C."/>
            <person name="Smith Z."/>
            <person name="Souvorov A."/>
            <person name="Sung W."/>
            <person name="Tang Z."/>
            <person name="Tsuchiya D."/>
            <person name="Tu H."/>
            <person name="Vos H."/>
            <person name="Wang M."/>
            <person name="Wolf Y.I."/>
            <person name="Yamagata H."/>
            <person name="Yamada T."/>
            <person name="Ye Y."/>
            <person name="Shaw J.R."/>
            <person name="Andrews J."/>
            <person name="Crease T.J."/>
            <person name="Tang H."/>
            <person name="Lucas S.M."/>
            <person name="Robertson H.M."/>
            <person name="Bork P."/>
            <person name="Koonin E.V."/>
            <person name="Zdobnov E.M."/>
            <person name="Grigoriev I.V."/>
            <person name="Lynch M."/>
            <person name="Boore J.L."/>
        </authorList>
    </citation>
    <scope>NUCLEOTIDE SEQUENCE [LARGE SCALE GENOMIC DNA]</scope>
</reference>
<dbReference type="AlphaFoldDB" id="E9GQM9"/>
<dbReference type="InParanoid" id="E9GQM9"/>
<dbReference type="KEGG" id="dpx:DAPPUDRAFT_246490"/>
<evidence type="ECO:0000313" key="1">
    <source>
        <dbReference type="EMBL" id="EFX78300.1"/>
    </source>
</evidence>